<organism evidence="7 8">
    <name type="scientific">Candidatus Andeanibacterium colombiense</name>
    <dbReference type="NCBI Taxonomy" id="3121345"/>
    <lineage>
        <taxon>Bacteria</taxon>
        <taxon>Pseudomonadati</taxon>
        <taxon>Pseudomonadota</taxon>
        <taxon>Alphaproteobacteria</taxon>
        <taxon>Sphingomonadales</taxon>
        <taxon>Sphingomonadaceae</taxon>
        <taxon>Candidatus Andeanibacterium</taxon>
    </lineage>
</organism>
<evidence type="ECO:0000256" key="3">
    <source>
        <dbReference type="ARBA" id="ARBA00022729"/>
    </source>
</evidence>
<evidence type="ECO:0000313" key="8">
    <source>
        <dbReference type="Proteomes" id="UP001218362"/>
    </source>
</evidence>
<comment type="subcellular location">
    <subcellularLocation>
        <location evidence="1">Cell membrane</location>
    </subcellularLocation>
</comment>
<dbReference type="KEGG" id="acob:P0Y56_07840"/>
<protein>
    <submittedName>
        <fullName evidence="7">G8 domain-containing protein</fullName>
    </submittedName>
</protein>
<feature type="domain" description="G8" evidence="6">
    <location>
        <begin position="58"/>
        <end position="176"/>
    </location>
</feature>
<dbReference type="GO" id="GO:0005886">
    <property type="term" value="C:plasma membrane"/>
    <property type="evidence" value="ECO:0007669"/>
    <property type="project" value="UniProtKB-SubCell"/>
</dbReference>
<evidence type="ECO:0000259" key="6">
    <source>
        <dbReference type="PROSITE" id="PS51484"/>
    </source>
</evidence>
<gene>
    <name evidence="7" type="ORF">P0Y56_07840</name>
</gene>
<keyword evidence="2" id="KW-0472">Membrane</keyword>
<dbReference type="InterPro" id="IPR019316">
    <property type="entry name" value="G8_domain"/>
</dbReference>
<dbReference type="InterPro" id="IPR011050">
    <property type="entry name" value="Pectin_lyase_fold/virulence"/>
</dbReference>
<feature type="signal peptide" evidence="5">
    <location>
        <begin position="1"/>
        <end position="25"/>
    </location>
</feature>
<dbReference type="InterPro" id="IPR052387">
    <property type="entry name" value="Fibrocystin"/>
</dbReference>
<sequence length="890" mass="94991">MRARLLLLSLLLPASLALGPIAGGAAGARAEDAHMHMDMGKAASAPVAAKQRRWSDPATWPDGKVPGAGDAVTIGRDQDVVLDVSPPALRSLTVDGKLRFADERDLELRTEWIYLQGGELEIGTEASPHRHDATITLTDTIPDENINTMGDRGIMLMRGTLNLHGDRTNSWTKLSGTAKAGSAQIEVLDASGWRKGDTIVLASTDFDPAQAEERTVAAIDGNRLTLDQPLKYMHFGEVTFGVDERGEVGLLSRNIRIQASDDAAKTYFGGHIMAMAGSKMFVSGVELNRMGQNMHLARYPIHWHIAGDGQGQYIENSSIHDTYSRCVTVHGTDNVLVQNNVTYNTVGHCFFLEDAVETGNQFVHNLAIWTKCHPDGKACLPTNLGPAGSGGGPGAGAAGQAAKDVLIPSDNTASSFWITNPDNIYRDNVAAGSEQTGFWFALPEHPTGAFLGKEGSANIWPRRTAVREFKGNTAHSNFDGLMFDRGPKPDGTFSVGGSNYHFAFTDPADPNSAPKGSEFENFTGYKNRHGAVWGRGELHLFKNLRVADNAIGFTHAASAVGRTAYTSKVVDSLFVGESDNIGTPTSPAELAYGRSMPNDIPDFPIRGYEYYDLRHDVDNTTFVNFQPNATRDAEAISYLMYTSFGMSTENAIEGAKFVNSKRVGFPPVVRKWSSDFGRGNAWRGAAIHDRDGSVGGVPDSYIVLDNGIASDDRTCEIKPAWGAAVCRGDFGHFNVGGNFGFGSEPIADPVMLSRNGRRWEFTGQTTIPSGAEVRVETGRKDLSLSLAEMDNGSWVIVELPGFTNAAGGIGQSSLDALRGAKETSYFKDGDKLWVKLVVDNSARGTVTIGKPGAGVSTVGAGPGGAFPAGASLEVSRADGAAGAAPKIAAN</sequence>
<dbReference type="Gene3D" id="2.160.20.10">
    <property type="entry name" value="Single-stranded right-handed beta-helix, Pectin lyase-like"/>
    <property type="match status" value="1"/>
</dbReference>
<dbReference type="PANTHER" id="PTHR46769:SF2">
    <property type="entry name" value="FIBROCYSTIN-L ISOFORM 2 PRECURSOR-RELATED"/>
    <property type="match status" value="1"/>
</dbReference>
<name>A0AAJ5X5J4_9SPHN</name>
<evidence type="ECO:0000256" key="1">
    <source>
        <dbReference type="ARBA" id="ARBA00004236"/>
    </source>
</evidence>
<evidence type="ECO:0000313" key="7">
    <source>
        <dbReference type="EMBL" id="WEK48195.1"/>
    </source>
</evidence>
<reference evidence="7" key="1">
    <citation type="submission" date="2023-03" db="EMBL/GenBank/DDBJ databases">
        <title>Andean soil-derived lignocellulolytic bacterial consortium as a source of novel taxa and putative plastic-active enzymes.</title>
        <authorList>
            <person name="Diaz-Garcia L."/>
            <person name="Chuvochina M."/>
            <person name="Feuerriegel G."/>
            <person name="Bunk B."/>
            <person name="Sproer C."/>
            <person name="Streit W.R."/>
            <person name="Rodriguez L.M."/>
            <person name="Overmann J."/>
            <person name="Jimenez D.J."/>
        </authorList>
    </citation>
    <scope>NUCLEOTIDE SEQUENCE</scope>
    <source>
        <strain evidence="7">MAG 26</strain>
    </source>
</reference>
<dbReference type="Pfam" id="PF10162">
    <property type="entry name" value="G8"/>
    <property type="match status" value="1"/>
</dbReference>
<feature type="chain" id="PRO_5042522608" evidence="5">
    <location>
        <begin position="26"/>
        <end position="890"/>
    </location>
</feature>
<dbReference type="SMART" id="SM01225">
    <property type="entry name" value="G8"/>
    <property type="match status" value="1"/>
</dbReference>
<dbReference type="InterPro" id="IPR012334">
    <property type="entry name" value="Pectin_lyas_fold"/>
</dbReference>
<dbReference type="PANTHER" id="PTHR46769">
    <property type="entry name" value="POLYCYSTIC KIDNEY AND HEPATIC DISEASE 1 (AUTOSOMAL RECESSIVE)-LIKE 1"/>
    <property type="match status" value="1"/>
</dbReference>
<evidence type="ECO:0000256" key="5">
    <source>
        <dbReference type="SAM" id="SignalP"/>
    </source>
</evidence>
<evidence type="ECO:0000256" key="4">
    <source>
        <dbReference type="ARBA" id="ARBA00023180"/>
    </source>
</evidence>
<dbReference type="AlphaFoldDB" id="A0AAJ5X5J4"/>
<dbReference type="Pfam" id="PF24606">
    <property type="entry name" value="CEMIP_beta-hel"/>
    <property type="match status" value="1"/>
</dbReference>
<dbReference type="Proteomes" id="UP001218362">
    <property type="component" value="Chromosome"/>
</dbReference>
<keyword evidence="3 5" id="KW-0732">Signal</keyword>
<dbReference type="InterPro" id="IPR055401">
    <property type="entry name" value="CEMIP_beta-hel_dom"/>
</dbReference>
<dbReference type="PROSITE" id="PS51484">
    <property type="entry name" value="G8"/>
    <property type="match status" value="1"/>
</dbReference>
<dbReference type="EMBL" id="CP119316">
    <property type="protein sequence ID" value="WEK48195.1"/>
    <property type="molecule type" value="Genomic_DNA"/>
</dbReference>
<evidence type="ECO:0000256" key="2">
    <source>
        <dbReference type="ARBA" id="ARBA00022475"/>
    </source>
</evidence>
<keyword evidence="2" id="KW-1003">Cell membrane</keyword>
<proteinExistence type="predicted"/>
<keyword evidence="4" id="KW-0325">Glycoprotein</keyword>
<dbReference type="SUPFAM" id="SSF51126">
    <property type="entry name" value="Pectin lyase-like"/>
    <property type="match status" value="1"/>
</dbReference>
<accession>A0AAJ5X5J4</accession>